<comment type="caution">
    <text evidence="6">Lacks conserved residue(s) required for the propagation of feature annotation.</text>
</comment>
<evidence type="ECO:0000256" key="3">
    <source>
        <dbReference type="ARBA" id="ARBA00022692"/>
    </source>
</evidence>
<evidence type="ECO:0000256" key="2">
    <source>
        <dbReference type="ARBA" id="ARBA00022475"/>
    </source>
</evidence>
<comment type="subcellular location">
    <subcellularLocation>
        <location evidence="1 6">Cell membrane</location>
        <topology evidence="1 6">Multi-pass membrane protein</topology>
    </subcellularLocation>
</comment>
<keyword evidence="3 6" id="KW-0812">Transmembrane</keyword>
<reference evidence="8 9" key="1">
    <citation type="submission" date="2022-10" db="EMBL/GenBank/DDBJ databases">
        <title>Complete genome sequence of Exiguobacterium profundum TSS-3 isolated from an extremely saline-alkaline spring located in Ixtapa, Chiapas-Mexico.</title>
        <authorList>
            <person name="Rincon-Rosales R."/>
            <person name="Rogel M.A."/>
            <person name="Rincon-Molina C.I."/>
            <person name="Guerrero G."/>
            <person name="Manzano-Gomez L.A."/>
            <person name="Lopez-Lopez A."/>
            <person name="Rincon Molina F.A."/>
            <person name="Martinez-Romero E."/>
        </authorList>
    </citation>
    <scope>NUCLEOTIDE SEQUENCE [LARGE SCALE GENOMIC DNA]</scope>
    <source>
        <strain evidence="8 9">TSS-3</strain>
    </source>
</reference>
<protein>
    <recommendedName>
        <fullName evidence="6">TVP38/TMEM64 family membrane protein</fullName>
    </recommendedName>
</protein>
<name>A0ABY8B365_9BACL</name>
<keyword evidence="4 6" id="KW-1133">Transmembrane helix</keyword>
<feature type="transmembrane region" description="Helical" evidence="6">
    <location>
        <begin position="152"/>
        <end position="169"/>
    </location>
</feature>
<evidence type="ECO:0000259" key="7">
    <source>
        <dbReference type="Pfam" id="PF09335"/>
    </source>
</evidence>
<evidence type="ECO:0000256" key="6">
    <source>
        <dbReference type="RuleBase" id="RU366058"/>
    </source>
</evidence>
<feature type="transmembrane region" description="Helical" evidence="6">
    <location>
        <begin position="44"/>
        <end position="67"/>
    </location>
</feature>
<evidence type="ECO:0000313" key="9">
    <source>
        <dbReference type="Proteomes" id="UP001219957"/>
    </source>
</evidence>
<accession>A0ABY8B365</accession>
<gene>
    <name evidence="8" type="ORF">OE059_01895</name>
</gene>
<comment type="similarity">
    <text evidence="6">Belongs to the TVP38/TMEM64 family.</text>
</comment>
<dbReference type="Pfam" id="PF09335">
    <property type="entry name" value="VTT_dom"/>
    <property type="match status" value="1"/>
</dbReference>
<keyword evidence="9" id="KW-1185">Reference proteome</keyword>
<dbReference type="RefSeq" id="WP_078147709.1">
    <property type="nucleotide sequence ID" value="NZ_CP109617.1"/>
</dbReference>
<evidence type="ECO:0000256" key="1">
    <source>
        <dbReference type="ARBA" id="ARBA00004651"/>
    </source>
</evidence>
<proteinExistence type="inferred from homology"/>
<sequence>MIMEWELLPLPLFLMISILLNSVIAVAGVLPSAFLTAINVSVLGLVPGILVSIVGEAVGAVVSFILYRKALHRYVSPNGSRFQRLRESEGAEAWFLVLGMRLMPFVPSGLVTLSAAFSRMTLASFAVASTIGKIPALIMEGLAVTAAMQLTIGWQLFLVGVVAMTYLVWRMRQRSGEKM</sequence>
<keyword evidence="2 6" id="KW-1003">Cell membrane</keyword>
<evidence type="ECO:0000313" key="8">
    <source>
        <dbReference type="EMBL" id="WED55628.1"/>
    </source>
</evidence>
<dbReference type="PANTHER" id="PTHR12677:SF55">
    <property type="entry name" value="UNDECAPRENYL PHOSPHATE TRANSPORTER SAOUHSC_00901-RELATED"/>
    <property type="match status" value="1"/>
</dbReference>
<evidence type="ECO:0000256" key="4">
    <source>
        <dbReference type="ARBA" id="ARBA00022989"/>
    </source>
</evidence>
<dbReference type="EMBL" id="CP109617">
    <property type="protein sequence ID" value="WED55628.1"/>
    <property type="molecule type" value="Genomic_DNA"/>
</dbReference>
<dbReference type="Proteomes" id="UP001219957">
    <property type="component" value="Chromosome"/>
</dbReference>
<dbReference type="InterPro" id="IPR015414">
    <property type="entry name" value="TMEM64"/>
</dbReference>
<keyword evidence="5 6" id="KW-0472">Membrane</keyword>
<dbReference type="PANTHER" id="PTHR12677">
    <property type="entry name" value="GOLGI APPARATUS MEMBRANE PROTEIN TVP38-RELATED"/>
    <property type="match status" value="1"/>
</dbReference>
<organism evidence="8 9">
    <name type="scientific">Exiguobacterium profundum</name>
    <dbReference type="NCBI Taxonomy" id="307643"/>
    <lineage>
        <taxon>Bacteria</taxon>
        <taxon>Bacillati</taxon>
        <taxon>Bacillota</taxon>
        <taxon>Bacilli</taxon>
        <taxon>Bacillales</taxon>
        <taxon>Bacillales Family XII. Incertae Sedis</taxon>
        <taxon>Exiguobacterium</taxon>
    </lineage>
</organism>
<feature type="domain" description="VTT" evidence="7">
    <location>
        <begin position="30"/>
        <end position="139"/>
    </location>
</feature>
<dbReference type="InterPro" id="IPR032816">
    <property type="entry name" value="VTT_dom"/>
</dbReference>
<feature type="transmembrane region" description="Helical" evidence="6">
    <location>
        <begin position="110"/>
        <end position="132"/>
    </location>
</feature>
<feature type="transmembrane region" description="Helical" evidence="6">
    <location>
        <begin position="12"/>
        <end position="38"/>
    </location>
</feature>
<evidence type="ECO:0000256" key="5">
    <source>
        <dbReference type="ARBA" id="ARBA00023136"/>
    </source>
</evidence>